<dbReference type="GO" id="GO:0003676">
    <property type="term" value="F:nucleic acid binding"/>
    <property type="evidence" value="ECO:0007669"/>
    <property type="project" value="InterPro"/>
</dbReference>
<dbReference type="InterPro" id="IPR051083">
    <property type="entry name" value="GrpII_Intron_Splice-Mob/Def"/>
</dbReference>
<dbReference type="GO" id="GO:0008270">
    <property type="term" value="F:zinc ion binding"/>
    <property type="evidence" value="ECO:0007669"/>
    <property type="project" value="InterPro"/>
</dbReference>
<reference evidence="2" key="1">
    <citation type="submission" date="2020-10" db="EMBL/GenBank/DDBJ databases">
        <title>Taxonomic study of unclassified bacteria belonging to the class Ktedonobacteria.</title>
        <authorList>
            <person name="Yabe S."/>
            <person name="Wang C.M."/>
            <person name="Zheng Y."/>
            <person name="Sakai Y."/>
            <person name="Cavaletti L."/>
            <person name="Monciardini P."/>
            <person name="Donadio S."/>
        </authorList>
    </citation>
    <scope>NUCLEOTIDE SEQUENCE</scope>
    <source>
        <strain evidence="2">SOSP1-1</strain>
    </source>
</reference>
<dbReference type="SUPFAM" id="SSF56672">
    <property type="entry name" value="DNA/RNA polymerases"/>
    <property type="match status" value="1"/>
</dbReference>
<evidence type="ECO:0000259" key="1">
    <source>
        <dbReference type="PROSITE" id="PS50878"/>
    </source>
</evidence>
<proteinExistence type="predicted"/>
<dbReference type="AlphaFoldDB" id="A0A8J3MXT7"/>
<dbReference type="NCBIfam" id="TIGR04416">
    <property type="entry name" value="group_II_RT_mat"/>
    <property type="match status" value="1"/>
</dbReference>
<dbReference type="CDD" id="cd00085">
    <property type="entry name" value="HNHc"/>
    <property type="match status" value="1"/>
</dbReference>
<evidence type="ECO:0000313" key="3">
    <source>
        <dbReference type="Proteomes" id="UP000612362"/>
    </source>
</evidence>
<keyword evidence="2" id="KW-0548">Nucleotidyltransferase</keyword>
<dbReference type="PROSITE" id="PS50878">
    <property type="entry name" value="RT_POL"/>
    <property type="match status" value="1"/>
</dbReference>
<keyword evidence="2" id="KW-0695">RNA-directed DNA polymerase</keyword>
<dbReference type="Gene3D" id="1.10.30.50">
    <property type="match status" value="1"/>
</dbReference>
<dbReference type="Proteomes" id="UP000612362">
    <property type="component" value="Unassembled WGS sequence"/>
</dbReference>
<sequence length="580" mass="66780">MAAETTSLELSNEEMSAGASFHDMLEWHGIQWYRTERNVRRLQARIVKATQEKRWGKVKALQRLLTHSFSGKALAVKRVTENQGKKTPGVDKITWETPEKKAQAIRDLKPRGYHPQPLRRVYIPKSNGTQRPLSIPTMKDRAMQALYLLALQPVAETLADPHSYGFRPERCTADALVYSHILFSQKNGAAWVLEGDIKSCFDKISHGWLLAHIPIKKDILRKWLKAGYMEENVLHATDEGTPQGGIISPVIANMALDGLGQQLLQRFPRSAHGNSPKVNMARYADDFIVTGTTKELLEQEVKPFIEEFLEKRGLTLSQEKTVITHIKDGFDFLGQNVRKYNNGSVLTTPSKKNVKTFLKRIRETIESFKGDTAGQLIVTLNPMIRGWANYHRFGASKKTFNSVDCAIYKKLWQWARRRHPKKSATWVRKKYFTTQGNYNWVFTGEIQDEDSQPKLVHLRRAVDVKIQRHTPIQGNANPFDPAWETYFEKRLDVKTERNLTGKRQLLHLWREQNGICPMCYQKITKITGWHCHHTIWRSKGGADRVENRVLLHPNCHMQLHNQGLHVEKPRPENKKGVRKA</sequence>
<dbReference type="InterPro" id="IPR000477">
    <property type="entry name" value="RT_dom"/>
</dbReference>
<dbReference type="CDD" id="cd01651">
    <property type="entry name" value="RT_G2_intron"/>
    <property type="match status" value="1"/>
</dbReference>
<feature type="domain" description="Reverse transcriptase" evidence="1">
    <location>
        <begin position="104"/>
        <end position="337"/>
    </location>
</feature>
<dbReference type="Pfam" id="PF13655">
    <property type="entry name" value="RVT_N"/>
    <property type="match status" value="1"/>
</dbReference>
<dbReference type="Pfam" id="PF00078">
    <property type="entry name" value="RVT_1"/>
    <property type="match status" value="1"/>
</dbReference>
<dbReference type="InterPro" id="IPR003615">
    <property type="entry name" value="HNH_nuc"/>
</dbReference>
<dbReference type="InterPro" id="IPR013597">
    <property type="entry name" value="Mat_intron_G2"/>
</dbReference>
<dbReference type="GO" id="GO:0004519">
    <property type="term" value="F:endonuclease activity"/>
    <property type="evidence" value="ECO:0007669"/>
    <property type="project" value="InterPro"/>
</dbReference>
<keyword evidence="2" id="KW-0808">Transferase</keyword>
<accession>A0A8J3MXT7</accession>
<dbReference type="RefSeq" id="WP_236031880.1">
    <property type="nucleotide sequence ID" value="NZ_BNJF01000008.1"/>
</dbReference>
<dbReference type="PANTHER" id="PTHR34047:SF8">
    <property type="entry name" value="PROTEIN YKFC"/>
    <property type="match status" value="1"/>
</dbReference>
<comment type="caution">
    <text evidence="2">The sequence shown here is derived from an EMBL/GenBank/DDBJ whole genome shotgun (WGS) entry which is preliminary data.</text>
</comment>
<dbReference type="InterPro" id="IPR030931">
    <property type="entry name" value="Group_II_RT_mat"/>
</dbReference>
<dbReference type="Pfam" id="PF01844">
    <property type="entry name" value="HNH"/>
    <property type="match status" value="1"/>
</dbReference>
<keyword evidence="3" id="KW-1185">Reference proteome</keyword>
<dbReference type="Pfam" id="PF08388">
    <property type="entry name" value="GIIM"/>
    <property type="match status" value="1"/>
</dbReference>
<dbReference type="InterPro" id="IPR025960">
    <property type="entry name" value="RVT_N"/>
</dbReference>
<evidence type="ECO:0000313" key="2">
    <source>
        <dbReference type="EMBL" id="GHO50336.1"/>
    </source>
</evidence>
<protein>
    <submittedName>
        <fullName evidence="2">Group II intron reverse transcriptase/maturase</fullName>
    </submittedName>
</protein>
<name>A0A8J3MXT7_9CHLR</name>
<dbReference type="InterPro" id="IPR002711">
    <property type="entry name" value="HNH"/>
</dbReference>
<dbReference type="EMBL" id="BNJF01000008">
    <property type="protein sequence ID" value="GHO50336.1"/>
    <property type="molecule type" value="Genomic_DNA"/>
</dbReference>
<dbReference type="GO" id="GO:0003964">
    <property type="term" value="F:RNA-directed DNA polymerase activity"/>
    <property type="evidence" value="ECO:0007669"/>
    <property type="project" value="UniProtKB-KW"/>
</dbReference>
<dbReference type="PANTHER" id="PTHR34047">
    <property type="entry name" value="NUCLEAR INTRON MATURASE 1, MITOCHONDRIAL-RELATED"/>
    <property type="match status" value="1"/>
</dbReference>
<gene>
    <name evidence="2" type="ORF">KSX_84990</name>
</gene>
<dbReference type="InterPro" id="IPR043502">
    <property type="entry name" value="DNA/RNA_pol_sf"/>
</dbReference>
<organism evidence="2 3">
    <name type="scientific">Ktedonospora formicarum</name>
    <dbReference type="NCBI Taxonomy" id="2778364"/>
    <lineage>
        <taxon>Bacteria</taxon>
        <taxon>Bacillati</taxon>
        <taxon>Chloroflexota</taxon>
        <taxon>Ktedonobacteria</taxon>
        <taxon>Ktedonobacterales</taxon>
        <taxon>Ktedonobacteraceae</taxon>
        <taxon>Ktedonospora</taxon>
    </lineage>
</organism>
<dbReference type="SMART" id="SM00507">
    <property type="entry name" value="HNHc"/>
    <property type="match status" value="1"/>
</dbReference>